<gene>
    <name evidence="1" type="ORF">FORC53_4456</name>
</gene>
<reference evidence="1 2" key="1">
    <citation type="submission" date="2017-01" db="EMBL/GenBank/DDBJ databases">
        <title>Complete Genome Sequence of Vibrio vulnificus FORC_053.</title>
        <authorList>
            <consortium name="Food-borne Pathogen Omics Research Center"/>
            <person name="Chung H.Y."/>
            <person name="Na E.J."/>
            <person name="Song J.S."/>
            <person name="Kim H."/>
            <person name="Lee J.-H."/>
            <person name="Ryu S."/>
            <person name="Choi S.H."/>
        </authorList>
    </citation>
    <scope>NUCLEOTIDE SEQUENCE [LARGE SCALE GENOMIC DNA]</scope>
    <source>
        <strain evidence="1 2">FORC_053</strain>
    </source>
</reference>
<organism evidence="1 2">
    <name type="scientific">Vibrio vulnificus</name>
    <dbReference type="NCBI Taxonomy" id="672"/>
    <lineage>
        <taxon>Bacteria</taxon>
        <taxon>Pseudomonadati</taxon>
        <taxon>Pseudomonadota</taxon>
        <taxon>Gammaproteobacteria</taxon>
        <taxon>Vibrionales</taxon>
        <taxon>Vibrionaceae</taxon>
        <taxon>Vibrio</taxon>
    </lineage>
</organism>
<dbReference type="AlphaFoldDB" id="A0AAN1PU61"/>
<accession>A0AAN1PU61</accession>
<evidence type="ECO:0000313" key="1">
    <source>
        <dbReference type="EMBL" id="AXX62795.1"/>
    </source>
</evidence>
<sequence>MTENILKTIQSGAQALSLLSKVRCVESYSFSSGEKAKNLYSWPTEFEKDNIVSSVLEQNGKTLGNYCRVKSYPVSYTQYKNYLPVYAPEIISIRVSRCLLDVYKLLFKINTITKITAVWDSVKYPMRTYPKSMSDMDGLKEFAGYRDAMLVFDFGNEKYSTKLPAFAYRALLVASEVFKTFSISYDDRSHFIGNVTDKAGRSKRYLVHYGNKGYLFEAINETSDSVDKLVGCDKWVEVLKKDGWKFYNDK</sequence>
<dbReference type="EMBL" id="CP019291">
    <property type="protein sequence ID" value="AXX62795.1"/>
    <property type="molecule type" value="Genomic_DNA"/>
</dbReference>
<proteinExistence type="predicted"/>
<protein>
    <submittedName>
        <fullName evidence="1">Uncharacterized protein</fullName>
    </submittedName>
</protein>
<name>A0AAN1PU61_VIBVL</name>
<dbReference type="Proteomes" id="UP000263418">
    <property type="component" value="Chromosome 2"/>
</dbReference>
<dbReference type="RefSeq" id="WP_043921187.1">
    <property type="nucleotide sequence ID" value="NZ_CBCSKP010000003.1"/>
</dbReference>
<evidence type="ECO:0000313" key="2">
    <source>
        <dbReference type="Proteomes" id="UP000263418"/>
    </source>
</evidence>